<reference evidence="2 3" key="1">
    <citation type="submission" date="2020-07" db="EMBL/GenBank/DDBJ databases">
        <authorList>
            <person name="Criscuolo A."/>
        </authorList>
    </citation>
    <scope>NUCLEOTIDE SEQUENCE [LARGE SCALE GENOMIC DNA]</scope>
    <source>
        <strain evidence="3">CIP 111030</strain>
    </source>
</reference>
<sequence>MHKPSKILLVSAGLFGLIGAFMGSHMAGAGDYAMRPIHAHVLVVGWLTLFSWSVYYKVFVNKYGVLEKIHVWSAIVGAFGLTIGMYMNNVLSSTTFSLVFYIVGGSVLLLSFIVFFIQTILYKPAENK</sequence>
<feature type="transmembrane region" description="Helical" evidence="1">
    <location>
        <begin position="99"/>
        <end position="122"/>
    </location>
</feature>
<evidence type="ECO:0000256" key="1">
    <source>
        <dbReference type="SAM" id="Phobius"/>
    </source>
</evidence>
<gene>
    <name evidence="2" type="ORF">JEOSCH030_00707</name>
</gene>
<keyword evidence="1" id="KW-0812">Transmembrane</keyword>
<feature type="transmembrane region" description="Helical" evidence="1">
    <location>
        <begin position="39"/>
        <end position="57"/>
    </location>
</feature>
<name>A0A6V7RAZ5_9BACL</name>
<accession>A0A6V7RAZ5</accession>
<feature type="transmembrane region" description="Helical" evidence="1">
    <location>
        <begin position="69"/>
        <end position="87"/>
    </location>
</feature>
<keyword evidence="1" id="KW-1133">Transmembrane helix</keyword>
<organism evidence="2 3">
    <name type="scientific">Phocicoccus schoeneichii</name>
    <dbReference type="NCBI Taxonomy" id="1812261"/>
    <lineage>
        <taxon>Bacteria</taxon>
        <taxon>Bacillati</taxon>
        <taxon>Bacillota</taxon>
        <taxon>Bacilli</taxon>
        <taxon>Bacillales</taxon>
        <taxon>Salinicoccaceae</taxon>
        <taxon>Phocicoccus</taxon>
    </lineage>
</organism>
<keyword evidence="1" id="KW-0472">Membrane</keyword>
<evidence type="ECO:0008006" key="4">
    <source>
        <dbReference type="Google" id="ProtNLM"/>
    </source>
</evidence>
<evidence type="ECO:0000313" key="3">
    <source>
        <dbReference type="Proteomes" id="UP000521032"/>
    </source>
</evidence>
<evidence type="ECO:0000313" key="2">
    <source>
        <dbReference type="EMBL" id="CAD2074451.1"/>
    </source>
</evidence>
<comment type="caution">
    <text evidence="2">The sequence shown here is derived from an EMBL/GenBank/DDBJ whole genome shotgun (WGS) entry which is preliminary data.</text>
</comment>
<dbReference type="EMBL" id="CAJEWE010000007">
    <property type="protein sequence ID" value="CAD2074451.1"/>
    <property type="molecule type" value="Genomic_DNA"/>
</dbReference>
<dbReference type="Proteomes" id="UP000521032">
    <property type="component" value="Unassembled WGS sequence"/>
</dbReference>
<dbReference type="AlphaFoldDB" id="A0A6V7RAZ5"/>
<proteinExistence type="predicted"/>
<protein>
    <recommendedName>
        <fullName evidence="4">Cbb3-type cytochrome c oxidase subunit I</fullName>
    </recommendedName>
</protein>
<keyword evidence="3" id="KW-1185">Reference proteome</keyword>
<dbReference type="RefSeq" id="WP_186086199.1">
    <property type="nucleotide sequence ID" value="NZ_BMDB01000002.1"/>
</dbReference>